<dbReference type="Gene3D" id="3.40.50.150">
    <property type="entry name" value="Vaccinia Virus protein VP39"/>
    <property type="match status" value="1"/>
</dbReference>
<dbReference type="RefSeq" id="WP_129608637.1">
    <property type="nucleotide sequence ID" value="NZ_UWOC01000131.1"/>
</dbReference>
<sequence>MGYYSRQTKVLLHYAAYDRACDAMERWPTGQSRTVTPDDVVGSPGQFQDRRYEAFPRLPLLWALAALRIDPTRFTFVDYGAGRGRAVLTAARLPFAACVGVEFSQTLHAEACDNVAAYPMDRLACRTITVVNVNAADYTLPSGDLVLFFYNPFTAAVLDRVAEQIEAAARAEPRDIRVIYVNPRRSALFAGRPAFRPEVVPLRVRAKLALFGLGPIDFFTVSDVAPATDQAPASRVVAT</sequence>
<evidence type="ECO:0008006" key="3">
    <source>
        <dbReference type="Google" id="ProtNLM"/>
    </source>
</evidence>
<evidence type="ECO:0000313" key="1">
    <source>
        <dbReference type="EMBL" id="VCU08557.1"/>
    </source>
</evidence>
<organism evidence="1 2">
    <name type="scientific">Rhodoplanes serenus</name>
    <dbReference type="NCBI Taxonomy" id="200615"/>
    <lineage>
        <taxon>Bacteria</taxon>
        <taxon>Pseudomonadati</taxon>
        <taxon>Pseudomonadota</taxon>
        <taxon>Alphaproteobacteria</taxon>
        <taxon>Hyphomicrobiales</taxon>
        <taxon>Nitrobacteraceae</taxon>
        <taxon>Rhodoplanes</taxon>
    </lineage>
</organism>
<dbReference type="EMBL" id="UWOC01000131">
    <property type="protein sequence ID" value="VCU08557.1"/>
    <property type="molecule type" value="Genomic_DNA"/>
</dbReference>
<comment type="caution">
    <text evidence="1">The sequence shown here is derived from an EMBL/GenBank/DDBJ whole genome shotgun (WGS) entry which is preliminary data.</text>
</comment>
<dbReference type="AlphaFoldDB" id="A0A447CTG7"/>
<name>A0A447CTG7_9BRAD</name>
<proteinExistence type="predicted"/>
<dbReference type="SUPFAM" id="SSF53335">
    <property type="entry name" value="S-adenosyl-L-methionine-dependent methyltransferases"/>
    <property type="match status" value="1"/>
</dbReference>
<dbReference type="InterPro" id="IPR029063">
    <property type="entry name" value="SAM-dependent_MTases_sf"/>
</dbReference>
<evidence type="ECO:0000313" key="2">
    <source>
        <dbReference type="Proteomes" id="UP000289200"/>
    </source>
</evidence>
<accession>A0A447CTG7</accession>
<protein>
    <recommendedName>
        <fullName evidence="3">DOT1 domain-containing protein</fullName>
    </recommendedName>
</protein>
<dbReference type="Proteomes" id="UP000289200">
    <property type="component" value="Unassembled WGS sequence"/>
</dbReference>
<dbReference type="OrthoDB" id="9780095at2"/>
<keyword evidence="2" id="KW-1185">Reference proteome</keyword>
<reference evidence="2" key="1">
    <citation type="submission" date="2018-10" db="EMBL/GenBank/DDBJ databases">
        <authorList>
            <person name="Peiro R."/>
            <person name="Begona"/>
            <person name="Cbmso G."/>
            <person name="Lopez M."/>
            <person name="Gonzalez S."/>
            <person name="Sacristan E."/>
            <person name="Castillo E."/>
        </authorList>
    </citation>
    <scope>NUCLEOTIDE SEQUENCE [LARGE SCALE GENOMIC DNA]</scope>
</reference>
<gene>
    <name evidence="1" type="ORF">RHODGE_RHODGE_01722</name>
</gene>